<dbReference type="Proteomes" id="UP000077381">
    <property type="component" value="Unassembled WGS sequence"/>
</dbReference>
<organism evidence="1 2">
    <name type="scientific">Streptomyces jeddahensis</name>
    <dbReference type="NCBI Taxonomy" id="1716141"/>
    <lineage>
        <taxon>Bacteria</taxon>
        <taxon>Bacillati</taxon>
        <taxon>Actinomycetota</taxon>
        <taxon>Actinomycetes</taxon>
        <taxon>Kitasatosporales</taxon>
        <taxon>Streptomycetaceae</taxon>
        <taxon>Streptomyces</taxon>
    </lineage>
</organism>
<protein>
    <submittedName>
        <fullName evidence="1">Uncharacterized protein</fullName>
    </submittedName>
</protein>
<proteinExistence type="predicted"/>
<gene>
    <name evidence="1" type="ORF">STSP_23340</name>
</gene>
<dbReference type="EMBL" id="LOHS01000067">
    <property type="protein sequence ID" value="OAH14273.1"/>
    <property type="molecule type" value="Genomic_DNA"/>
</dbReference>
<accession>A0A177HTS7</accession>
<sequence>MATTVEAAPDDLVAALRLPVWNTLSERADAIRRALPPRPETPQGRFEWLRSLSPEQARRAASWTAWTPSAGTSQA</sequence>
<evidence type="ECO:0000313" key="1">
    <source>
        <dbReference type="EMBL" id="OAH14273.1"/>
    </source>
</evidence>
<name>A0A177HTS7_9ACTN</name>
<reference evidence="1 2" key="1">
    <citation type="submission" date="2015-12" db="EMBL/GenBank/DDBJ databases">
        <title>Genome sequence of Streptomyces sp. G25.</title>
        <authorList>
            <person name="Poehlein A."/>
            <person name="Roettig A."/>
            <person name="Hiessl S."/>
            <person name="Hauschild P."/>
            <person name="Schauer J."/>
            <person name="Madkour M.H."/>
            <person name="Al-Ansari A.M."/>
            <person name="Almakishah N.H."/>
            <person name="Steinbuechel A."/>
            <person name="Daniel R."/>
        </authorList>
    </citation>
    <scope>NUCLEOTIDE SEQUENCE [LARGE SCALE GENOMIC DNA]</scope>
    <source>
        <strain evidence="2">G25(2015)</strain>
    </source>
</reference>
<evidence type="ECO:0000313" key="2">
    <source>
        <dbReference type="Proteomes" id="UP000077381"/>
    </source>
</evidence>
<dbReference type="RefSeq" id="WP_067275627.1">
    <property type="nucleotide sequence ID" value="NZ_LOHS01000067.1"/>
</dbReference>
<dbReference type="AlphaFoldDB" id="A0A177HTS7"/>
<dbReference type="PATRIC" id="fig|1716141.3.peg.2457"/>
<comment type="caution">
    <text evidence="1">The sequence shown here is derived from an EMBL/GenBank/DDBJ whole genome shotgun (WGS) entry which is preliminary data.</text>
</comment>
<keyword evidence="2" id="KW-1185">Reference proteome</keyword>